<evidence type="ECO:0000256" key="3">
    <source>
        <dbReference type="ARBA" id="ARBA00011245"/>
    </source>
</evidence>
<dbReference type="Gene3D" id="2.50.20.10">
    <property type="entry name" value="Lipoprotein localisation LolA/LolB/LppX"/>
    <property type="match status" value="1"/>
</dbReference>
<evidence type="ECO:0000313" key="15">
    <source>
        <dbReference type="Proteomes" id="UP000482155"/>
    </source>
</evidence>
<keyword evidence="9" id="KW-0564">Palmitate</keyword>
<dbReference type="SUPFAM" id="SSF89392">
    <property type="entry name" value="Prokaryotic lipoproteins and lipoprotein localization factors"/>
    <property type="match status" value="1"/>
</dbReference>
<dbReference type="AlphaFoldDB" id="A0A6B3SUE1"/>
<evidence type="ECO:0000256" key="5">
    <source>
        <dbReference type="ARBA" id="ARBA00022448"/>
    </source>
</evidence>
<keyword evidence="10" id="KW-0143">Chaperone</keyword>
<comment type="subunit">
    <text evidence="3">Monomer.</text>
</comment>
<dbReference type="Pfam" id="PF03550">
    <property type="entry name" value="LolB"/>
    <property type="match status" value="1"/>
</dbReference>
<evidence type="ECO:0000256" key="1">
    <source>
        <dbReference type="ARBA" id="ARBA00004459"/>
    </source>
</evidence>
<evidence type="ECO:0000256" key="8">
    <source>
        <dbReference type="ARBA" id="ARBA00023136"/>
    </source>
</evidence>
<protein>
    <recommendedName>
        <fullName evidence="4">Outer-membrane lipoprotein LolB</fullName>
    </recommendedName>
</protein>
<sequence>MTRQAIRRAACAALCVMLSACAALSPVPSGAPSSTAAQAGRPYREAIDIGGRLSLRYQGNSKEEALHGSFAWSQSGGTTTVTLLSPLGQTLAVITAGPSGATLAQSGQPLRSAADVDTLTAETLGWPLPVAGLRDWLQGFAAARDGTNVIATPAAQDIVTRDGWELRYPAWSDAEGGEPPHPRRIDLARRTAQAGDVSIRIVIDTWQPR</sequence>
<feature type="chain" id="PRO_5025425165" description="Outer-membrane lipoprotein LolB" evidence="13">
    <location>
        <begin position="23"/>
        <end position="209"/>
    </location>
</feature>
<feature type="signal peptide" evidence="13">
    <location>
        <begin position="1"/>
        <end position="22"/>
    </location>
</feature>
<evidence type="ECO:0000256" key="7">
    <source>
        <dbReference type="ARBA" id="ARBA00022927"/>
    </source>
</evidence>
<evidence type="ECO:0000313" key="14">
    <source>
        <dbReference type="EMBL" id="NEX64337.1"/>
    </source>
</evidence>
<evidence type="ECO:0000256" key="2">
    <source>
        <dbReference type="ARBA" id="ARBA00009696"/>
    </source>
</evidence>
<keyword evidence="15" id="KW-1185">Reference proteome</keyword>
<dbReference type="PROSITE" id="PS51257">
    <property type="entry name" value="PROKAR_LIPOPROTEIN"/>
    <property type="match status" value="1"/>
</dbReference>
<dbReference type="EMBL" id="JAAIVB010000079">
    <property type="protein sequence ID" value="NEX64337.1"/>
    <property type="molecule type" value="Genomic_DNA"/>
</dbReference>
<keyword evidence="12 14" id="KW-0449">Lipoprotein</keyword>
<dbReference type="RefSeq" id="WP_163968268.1">
    <property type="nucleotide sequence ID" value="NZ_JAAIVB010000079.1"/>
</dbReference>
<dbReference type="NCBIfam" id="TIGR00548">
    <property type="entry name" value="lolB"/>
    <property type="match status" value="1"/>
</dbReference>
<gene>
    <name evidence="14" type="primary">lolB</name>
    <name evidence="14" type="ORF">G3574_24915</name>
</gene>
<dbReference type="Proteomes" id="UP000482155">
    <property type="component" value="Unassembled WGS sequence"/>
</dbReference>
<comment type="caution">
    <text evidence="14">The sequence shown here is derived from an EMBL/GenBank/DDBJ whole genome shotgun (WGS) entry which is preliminary data.</text>
</comment>
<keyword evidence="11" id="KW-0998">Cell outer membrane</keyword>
<dbReference type="CDD" id="cd16326">
    <property type="entry name" value="LolB"/>
    <property type="match status" value="1"/>
</dbReference>
<name>A0A6B3SUE1_9BURK</name>
<dbReference type="GO" id="GO:0015031">
    <property type="term" value="P:protein transport"/>
    <property type="evidence" value="ECO:0007669"/>
    <property type="project" value="UniProtKB-KW"/>
</dbReference>
<comment type="subcellular location">
    <subcellularLocation>
        <location evidence="1">Cell outer membrane</location>
        <topology evidence="1">Lipid-anchor</topology>
    </subcellularLocation>
</comment>
<comment type="similarity">
    <text evidence="2">Belongs to the LolB family.</text>
</comment>
<dbReference type="GO" id="GO:0009279">
    <property type="term" value="C:cell outer membrane"/>
    <property type="evidence" value="ECO:0007669"/>
    <property type="project" value="UniProtKB-SubCell"/>
</dbReference>
<dbReference type="InterPro" id="IPR004565">
    <property type="entry name" value="OM_lipoprot_LolB"/>
</dbReference>
<dbReference type="InterPro" id="IPR029046">
    <property type="entry name" value="LolA/LolB/LppX"/>
</dbReference>
<reference evidence="14 15" key="1">
    <citation type="submission" date="2020-02" db="EMBL/GenBank/DDBJ databases">
        <authorList>
            <person name="Kim M.K."/>
        </authorList>
    </citation>
    <scope>NUCLEOTIDE SEQUENCE [LARGE SCALE GENOMIC DNA]</scope>
    <source>
        <strain evidence="14 15">17J57-3</strain>
    </source>
</reference>
<evidence type="ECO:0000256" key="6">
    <source>
        <dbReference type="ARBA" id="ARBA00022729"/>
    </source>
</evidence>
<evidence type="ECO:0000256" key="4">
    <source>
        <dbReference type="ARBA" id="ARBA00016202"/>
    </source>
</evidence>
<evidence type="ECO:0000256" key="9">
    <source>
        <dbReference type="ARBA" id="ARBA00023139"/>
    </source>
</evidence>
<accession>A0A6B3SUE1</accession>
<evidence type="ECO:0000256" key="11">
    <source>
        <dbReference type="ARBA" id="ARBA00023237"/>
    </source>
</evidence>
<keyword evidence="5" id="KW-0813">Transport</keyword>
<keyword evidence="7" id="KW-0653">Protein transport</keyword>
<evidence type="ECO:0000256" key="12">
    <source>
        <dbReference type="ARBA" id="ARBA00023288"/>
    </source>
</evidence>
<evidence type="ECO:0000256" key="13">
    <source>
        <dbReference type="SAM" id="SignalP"/>
    </source>
</evidence>
<keyword evidence="8" id="KW-0472">Membrane</keyword>
<keyword evidence="6 13" id="KW-0732">Signal</keyword>
<organism evidence="14 15">
    <name type="scientific">Noviherbaspirillum galbum</name>
    <dbReference type="NCBI Taxonomy" id="2709383"/>
    <lineage>
        <taxon>Bacteria</taxon>
        <taxon>Pseudomonadati</taxon>
        <taxon>Pseudomonadota</taxon>
        <taxon>Betaproteobacteria</taxon>
        <taxon>Burkholderiales</taxon>
        <taxon>Oxalobacteraceae</taxon>
        <taxon>Noviherbaspirillum</taxon>
    </lineage>
</organism>
<proteinExistence type="inferred from homology"/>
<evidence type="ECO:0000256" key="10">
    <source>
        <dbReference type="ARBA" id="ARBA00023186"/>
    </source>
</evidence>